<organism evidence="1">
    <name type="scientific">Cacopsylla melanoneura</name>
    <dbReference type="NCBI Taxonomy" id="428564"/>
    <lineage>
        <taxon>Eukaryota</taxon>
        <taxon>Metazoa</taxon>
        <taxon>Ecdysozoa</taxon>
        <taxon>Arthropoda</taxon>
        <taxon>Hexapoda</taxon>
        <taxon>Insecta</taxon>
        <taxon>Pterygota</taxon>
        <taxon>Neoptera</taxon>
        <taxon>Paraneoptera</taxon>
        <taxon>Hemiptera</taxon>
        <taxon>Sternorrhyncha</taxon>
        <taxon>Psylloidea</taxon>
        <taxon>Psyllidae</taxon>
        <taxon>Psyllinae</taxon>
        <taxon>Cacopsylla</taxon>
    </lineage>
</organism>
<proteinExistence type="predicted"/>
<dbReference type="EMBL" id="HBUF01236476">
    <property type="protein sequence ID" value="CAG6675386.1"/>
    <property type="molecule type" value="Transcribed_RNA"/>
</dbReference>
<reference evidence="1" key="1">
    <citation type="submission" date="2021-05" db="EMBL/GenBank/DDBJ databases">
        <authorList>
            <person name="Alioto T."/>
            <person name="Alioto T."/>
            <person name="Gomez Garrido J."/>
        </authorList>
    </citation>
    <scope>NUCLEOTIDE SEQUENCE</scope>
</reference>
<accession>A0A8D8SY66</accession>
<protein>
    <submittedName>
        <fullName evidence="1">Uncharacterized protein</fullName>
    </submittedName>
</protein>
<name>A0A8D8SY66_9HEMI</name>
<evidence type="ECO:0000313" key="1">
    <source>
        <dbReference type="EMBL" id="CAG6675386.1"/>
    </source>
</evidence>
<sequence length="136" mass="16169">MAGWEGGGFRRAGRDGREESDHFLGFFVGEESVLMWGSAISFGDNSGTEQMVGLVRGHQRFRSRGQIRRRFMRRYIDEIRNFVEREQMLVRRHRRRRENVFQRTRRLSLLTRTCVTGRIRTHGLFISKLDISRHVE</sequence>
<dbReference type="AlphaFoldDB" id="A0A8D8SY66"/>